<feature type="coiled-coil region" evidence="1">
    <location>
        <begin position="201"/>
        <end position="301"/>
    </location>
</feature>
<protein>
    <submittedName>
        <fullName evidence="2">Uncharacterized protein</fullName>
    </submittedName>
</protein>
<keyword evidence="3" id="KW-1185">Reference proteome</keyword>
<dbReference type="AlphaFoldDB" id="A0A8S1NPT2"/>
<proteinExistence type="predicted"/>
<gene>
    <name evidence="2" type="ORF">PPRIM_AZ9-3.1.T0900082</name>
</gene>
<sequence>MFFDKDRIVKLMQSNQIASPLSFKMDSPRIYSKTPNSQSTLNCDLTSRGKLKLNFLAELSDNRSLTNRYMLNTKNKPKQQKNLFSKENKFVESSLKKSQLYPSTDSLLQNINIQSPASTFSEEFMKINSKFNSVKNIDNVDQRLQRKQSNSVIQLVNKNGSQLEGYQNNSVMRSTEKIRQQFDEITLLDLKSQNIYLQQENASLKSQLQSVQDNIKHQNKVIAKLKYNIQQLEQFNIQLKEKNDKSASTIDKLNSQLDFEGSIQDDLRKKMNEKQQELSKYNQIEQEIKKIEDSHLETLNKISKELKDQQISLKILNHHISCLSQISILLSEKEEIPIEILFKYKQIPQIPQIMLNQDIIENILKSNSKMIKELYDLIGKSFEKISYNFVQEFSQILYKS</sequence>
<name>A0A8S1NPT2_PARPR</name>
<reference evidence="2" key="1">
    <citation type="submission" date="2021-01" db="EMBL/GenBank/DDBJ databases">
        <authorList>
            <consortium name="Genoscope - CEA"/>
            <person name="William W."/>
        </authorList>
    </citation>
    <scope>NUCLEOTIDE SEQUENCE</scope>
</reference>
<organism evidence="2 3">
    <name type="scientific">Paramecium primaurelia</name>
    <dbReference type="NCBI Taxonomy" id="5886"/>
    <lineage>
        <taxon>Eukaryota</taxon>
        <taxon>Sar</taxon>
        <taxon>Alveolata</taxon>
        <taxon>Ciliophora</taxon>
        <taxon>Intramacronucleata</taxon>
        <taxon>Oligohymenophorea</taxon>
        <taxon>Peniculida</taxon>
        <taxon>Parameciidae</taxon>
        <taxon>Paramecium</taxon>
    </lineage>
</organism>
<dbReference type="EMBL" id="CAJJDM010000093">
    <property type="protein sequence ID" value="CAD8092281.1"/>
    <property type="molecule type" value="Genomic_DNA"/>
</dbReference>
<evidence type="ECO:0000256" key="1">
    <source>
        <dbReference type="SAM" id="Coils"/>
    </source>
</evidence>
<evidence type="ECO:0000313" key="3">
    <source>
        <dbReference type="Proteomes" id="UP000688137"/>
    </source>
</evidence>
<dbReference type="OMA" id="LNHHISC"/>
<evidence type="ECO:0000313" key="2">
    <source>
        <dbReference type="EMBL" id="CAD8092281.1"/>
    </source>
</evidence>
<comment type="caution">
    <text evidence="2">The sequence shown here is derived from an EMBL/GenBank/DDBJ whole genome shotgun (WGS) entry which is preliminary data.</text>
</comment>
<accession>A0A8S1NPT2</accession>
<dbReference type="Proteomes" id="UP000688137">
    <property type="component" value="Unassembled WGS sequence"/>
</dbReference>
<keyword evidence="1" id="KW-0175">Coiled coil</keyword>